<feature type="transmembrane region" description="Helical" evidence="1">
    <location>
        <begin position="324"/>
        <end position="342"/>
    </location>
</feature>
<feature type="transmembrane region" description="Helical" evidence="1">
    <location>
        <begin position="21"/>
        <end position="43"/>
    </location>
</feature>
<name>A0A5B9DP95_9HYPH</name>
<evidence type="ECO:0000313" key="2">
    <source>
        <dbReference type="EMBL" id="QEE20735.1"/>
    </source>
</evidence>
<feature type="transmembrane region" description="Helical" evidence="1">
    <location>
        <begin position="294"/>
        <end position="312"/>
    </location>
</feature>
<feature type="transmembrane region" description="Helical" evidence="1">
    <location>
        <begin position="49"/>
        <end position="70"/>
    </location>
</feature>
<dbReference type="InterPro" id="IPR025291">
    <property type="entry name" value="DUF4153"/>
</dbReference>
<proteinExistence type="predicted"/>
<evidence type="ECO:0000313" key="3">
    <source>
        <dbReference type="Proteomes" id="UP000321062"/>
    </source>
</evidence>
<gene>
    <name evidence="2" type="ORF">FNA67_11375</name>
</gene>
<feature type="transmembrane region" description="Helical" evidence="1">
    <location>
        <begin position="258"/>
        <end position="282"/>
    </location>
</feature>
<evidence type="ECO:0000256" key="1">
    <source>
        <dbReference type="SAM" id="Phobius"/>
    </source>
</evidence>
<dbReference type="Proteomes" id="UP000321062">
    <property type="component" value="Chromosome"/>
</dbReference>
<dbReference type="OrthoDB" id="9812996at2"/>
<organism evidence="2 3">
    <name type="scientific">Paradevosia tibetensis</name>
    <dbReference type="NCBI Taxonomy" id="1447062"/>
    <lineage>
        <taxon>Bacteria</taxon>
        <taxon>Pseudomonadati</taxon>
        <taxon>Pseudomonadota</taxon>
        <taxon>Alphaproteobacteria</taxon>
        <taxon>Hyphomicrobiales</taxon>
        <taxon>Devosiaceae</taxon>
        <taxon>Paradevosia</taxon>
    </lineage>
</organism>
<feature type="transmembrane region" description="Helical" evidence="1">
    <location>
        <begin position="104"/>
        <end position="122"/>
    </location>
</feature>
<feature type="transmembrane region" description="Helical" evidence="1">
    <location>
        <begin position="143"/>
        <end position="164"/>
    </location>
</feature>
<reference evidence="2 3" key="1">
    <citation type="journal article" date="2015" name="Int. J. Syst. Evol. Microbiol.">
        <title>Youhaiella tibetensis gen. nov., sp. nov., isolated from subsurface sediment.</title>
        <authorList>
            <person name="Wang Y.X."/>
            <person name="Huang F.Q."/>
            <person name="Nogi Y."/>
            <person name="Pang S.J."/>
            <person name="Wang P.K."/>
            <person name="Lv J."/>
        </authorList>
    </citation>
    <scope>NUCLEOTIDE SEQUENCE [LARGE SCALE GENOMIC DNA]</scope>
    <source>
        <strain evidence="3">fig4</strain>
    </source>
</reference>
<sequence length="578" mass="62187">MHLRDWIDRLAPDLLTTLRRFPLASLLILLTTVAVLVVVNEQISLTDEFWWRIVGGLASGAVFAVAGSLFNESRPRTGLAGIVIGYVLPLLAVAAFQVSDANWFVPWALPVISVLWLSVSAFTERGPDRALQQDKFWWLNQQAAVTALIAGVAFLLVALGIAAIERSLSILFGLETSDLFYRWVLPIIGFLFTPIYWLATIRRLDAFDARALQEPDIVATATGFLGQFVLTPLLLAYALILLAYTLQIVLTQSLPEGMLGWMVLGFVTTGAATWLLLHPAFMRERLLVRVFRRCWFWLTIIPLGLYALAVMVRVDAYGLTPERMMLIAGGIWAALLTLTFLIGRGDIRLIPALAGVILLVFSIGPWNMDSLSRASQAASLDALLARGGVTGPDTKPQWSGAEAARATGAMAFLLQSAAGQANLEQVLASHGVTYEAGQHNLDMFDGLGPSDQVNGSTVFLSLARPPTQAVDVGGTPYLLGRQAIYVDVPATSGALTFALSAKVLTISIPPGESVSVDLVEWLKGNTGNELADPVLSFSLGGIAYRYVLDTATVASAPDGGRSLTYLEGTLFADAAGAK</sequence>
<dbReference type="Pfam" id="PF13687">
    <property type="entry name" value="DUF4153"/>
    <property type="match status" value="1"/>
</dbReference>
<keyword evidence="1" id="KW-1133">Transmembrane helix</keyword>
<keyword evidence="1" id="KW-0472">Membrane</keyword>
<keyword evidence="3" id="KW-1185">Reference proteome</keyword>
<feature type="transmembrane region" description="Helical" evidence="1">
    <location>
        <begin position="349"/>
        <end position="368"/>
    </location>
</feature>
<feature type="transmembrane region" description="Helical" evidence="1">
    <location>
        <begin position="220"/>
        <end position="246"/>
    </location>
</feature>
<accession>A0A5B9DP95</accession>
<feature type="transmembrane region" description="Helical" evidence="1">
    <location>
        <begin position="77"/>
        <end position="98"/>
    </location>
</feature>
<dbReference type="EMBL" id="CP041690">
    <property type="protein sequence ID" value="QEE20735.1"/>
    <property type="molecule type" value="Genomic_DNA"/>
</dbReference>
<protein>
    <submittedName>
        <fullName evidence="2">DUF4153 domain-containing protein</fullName>
    </submittedName>
</protein>
<feature type="transmembrane region" description="Helical" evidence="1">
    <location>
        <begin position="179"/>
        <end position="199"/>
    </location>
</feature>
<dbReference type="AlphaFoldDB" id="A0A5B9DP95"/>
<dbReference type="KEGG" id="yti:FNA67_11375"/>
<keyword evidence="1" id="KW-0812">Transmembrane</keyword>